<accession>A0ABT4V6Q8</accession>
<sequence length="109" mass="12157">MTTTPVDHPLETLYQAREVIQAAISAAQQQTPEQISDDLACYAAVDMSIVQEFRALAAVLADKTRTSGSPTVRLSHARLCEIVAMFDQIINYVERHRADIEALRSRSLR</sequence>
<dbReference type="EMBL" id="JAQGLA010000072">
    <property type="protein sequence ID" value="MDA3629635.1"/>
    <property type="molecule type" value="Genomic_DNA"/>
</dbReference>
<evidence type="ECO:0000313" key="2">
    <source>
        <dbReference type="Proteomes" id="UP001210380"/>
    </source>
</evidence>
<dbReference type="RefSeq" id="WP_270952678.1">
    <property type="nucleotide sequence ID" value="NZ_JAQGLA010000072.1"/>
</dbReference>
<gene>
    <name evidence="1" type="ORF">OU415_29695</name>
</gene>
<reference evidence="1 2" key="1">
    <citation type="submission" date="2022-11" db="EMBL/GenBank/DDBJ databases">
        <title>Draft genome sequence of Saccharopolyspora sp. WRP15-2 isolated from rhizosphere soils of wild rice in Thailand.</title>
        <authorList>
            <person name="Duangmal K."/>
            <person name="Kammanee S."/>
            <person name="Muangham S."/>
        </authorList>
    </citation>
    <scope>NUCLEOTIDE SEQUENCE [LARGE SCALE GENOMIC DNA]</scope>
    <source>
        <strain evidence="1 2">WRP15-2</strain>
    </source>
</reference>
<dbReference type="Proteomes" id="UP001210380">
    <property type="component" value="Unassembled WGS sequence"/>
</dbReference>
<organism evidence="1 2">
    <name type="scientific">Saccharopolyspora oryzae</name>
    <dbReference type="NCBI Taxonomy" id="2997343"/>
    <lineage>
        <taxon>Bacteria</taxon>
        <taxon>Bacillati</taxon>
        <taxon>Actinomycetota</taxon>
        <taxon>Actinomycetes</taxon>
        <taxon>Pseudonocardiales</taxon>
        <taxon>Pseudonocardiaceae</taxon>
        <taxon>Saccharopolyspora</taxon>
    </lineage>
</organism>
<name>A0ABT4V6Q8_9PSEU</name>
<evidence type="ECO:0000313" key="1">
    <source>
        <dbReference type="EMBL" id="MDA3629635.1"/>
    </source>
</evidence>
<protein>
    <submittedName>
        <fullName evidence="1">Uncharacterized protein</fullName>
    </submittedName>
</protein>
<comment type="caution">
    <text evidence="1">The sequence shown here is derived from an EMBL/GenBank/DDBJ whole genome shotgun (WGS) entry which is preliminary data.</text>
</comment>
<keyword evidence="2" id="KW-1185">Reference proteome</keyword>
<proteinExistence type="predicted"/>